<comment type="cofactor">
    <cofactor evidence="1 9">
        <name>heme</name>
        <dbReference type="ChEBI" id="CHEBI:30413"/>
    </cofactor>
</comment>
<feature type="binding site" description="axial binding residue" evidence="9">
    <location>
        <position position="464"/>
    </location>
    <ligand>
        <name>heme</name>
        <dbReference type="ChEBI" id="CHEBI:30413"/>
    </ligand>
    <ligandPart>
        <name>Fe</name>
        <dbReference type="ChEBI" id="CHEBI:18248"/>
    </ligandPart>
</feature>
<evidence type="ECO:0000256" key="6">
    <source>
        <dbReference type="ARBA" id="ARBA00023002"/>
    </source>
</evidence>
<dbReference type="OrthoDB" id="2789670at2759"/>
<keyword evidence="7 9" id="KW-0408">Iron</keyword>
<dbReference type="GO" id="GO:0005506">
    <property type="term" value="F:iron ion binding"/>
    <property type="evidence" value="ECO:0007669"/>
    <property type="project" value="InterPro"/>
</dbReference>
<sequence>MVFSNSNATVSASIQTLLKNPQTWIKSLTPTQSLFVGLGAIFLVSFLANAIVSRYRSGKLPPGPRRLPLIENLLDMPTEQEWLTWAEWGRRYGPISSATVFGQHMIIVNSSEIAANMFAKKSSIYSDRPLLTMFGDLCGYGRFLSFLPYGSLWRRRRTLIQKTIGTAASSAKFSMVEEKEAHLLLKRMRKDPDGLLDHIRMAAGSIILDISYGYQTQESKDPLVDLAETVMDGFGITLRPGAYLVDTLPILKYVPYWFPGAKFKRQAKHWRSLLQRFVEEPYATVKSNMKSGRFRHSFTSSLVEGSSLNPEEENDIKWSSAMLFAGGADTTVASLYGLILALVLNPEAQTRAQAEIDEVIGRDRLPSLRDRENLLYLNALVTEAIRWHSVAPFNFRRVMEDDVQNGYLIPKNSTIVINQWQLLHDPEVYPEPMKFDPMRFLPREGYTLPPDPRLYAFGTGKRICPGRYLAEASVFIATAMILSVFRIEKKVGDNGEVIEPIVHPMTGATCHMAPYECAIKPRDARAEILIAGEVNMGKDGIE</sequence>
<reference evidence="12 13" key="1">
    <citation type="submission" date="2014-04" db="EMBL/GenBank/DDBJ databases">
        <title>Evolutionary Origins and Diversification of the Mycorrhizal Mutualists.</title>
        <authorList>
            <consortium name="DOE Joint Genome Institute"/>
            <consortium name="Mycorrhizal Genomics Consortium"/>
            <person name="Kohler A."/>
            <person name="Kuo A."/>
            <person name="Nagy L.G."/>
            <person name="Floudas D."/>
            <person name="Copeland A."/>
            <person name="Barry K.W."/>
            <person name="Cichocki N."/>
            <person name="Veneault-Fourrey C."/>
            <person name="LaButti K."/>
            <person name="Lindquist E.A."/>
            <person name="Lipzen A."/>
            <person name="Lundell T."/>
            <person name="Morin E."/>
            <person name="Murat C."/>
            <person name="Riley R."/>
            <person name="Ohm R."/>
            <person name="Sun H."/>
            <person name="Tunlid A."/>
            <person name="Henrissat B."/>
            <person name="Grigoriev I.V."/>
            <person name="Hibbett D.S."/>
            <person name="Martin F."/>
        </authorList>
    </citation>
    <scope>NUCLEOTIDE SEQUENCE [LARGE SCALE GENOMIC DNA]</scope>
    <source>
        <strain evidence="12 13">FD-317 M1</strain>
    </source>
</reference>
<evidence type="ECO:0000256" key="7">
    <source>
        <dbReference type="ARBA" id="ARBA00023004"/>
    </source>
</evidence>
<proteinExistence type="inferred from homology"/>
<dbReference type="InterPro" id="IPR050364">
    <property type="entry name" value="Cytochrome_P450_fung"/>
</dbReference>
<dbReference type="InterPro" id="IPR002401">
    <property type="entry name" value="Cyt_P450_E_grp-I"/>
</dbReference>
<dbReference type="PANTHER" id="PTHR46300:SF7">
    <property type="entry name" value="P450, PUTATIVE (EUROFUNG)-RELATED"/>
    <property type="match status" value="1"/>
</dbReference>
<keyword evidence="6 10" id="KW-0560">Oxidoreductase</keyword>
<keyword evidence="13" id="KW-1185">Reference proteome</keyword>
<gene>
    <name evidence="12" type="ORF">GYMLUDRAFT_179168</name>
</gene>
<organism evidence="12 13">
    <name type="scientific">Collybiopsis luxurians FD-317 M1</name>
    <dbReference type="NCBI Taxonomy" id="944289"/>
    <lineage>
        <taxon>Eukaryota</taxon>
        <taxon>Fungi</taxon>
        <taxon>Dikarya</taxon>
        <taxon>Basidiomycota</taxon>
        <taxon>Agaricomycotina</taxon>
        <taxon>Agaricomycetes</taxon>
        <taxon>Agaricomycetidae</taxon>
        <taxon>Agaricales</taxon>
        <taxon>Marasmiineae</taxon>
        <taxon>Omphalotaceae</taxon>
        <taxon>Collybiopsis</taxon>
        <taxon>Collybiopsis luxurians</taxon>
    </lineage>
</organism>
<dbReference type="PROSITE" id="PS00086">
    <property type="entry name" value="CYTOCHROME_P450"/>
    <property type="match status" value="1"/>
</dbReference>
<evidence type="ECO:0000256" key="2">
    <source>
        <dbReference type="ARBA" id="ARBA00005179"/>
    </source>
</evidence>
<evidence type="ECO:0000313" key="13">
    <source>
        <dbReference type="Proteomes" id="UP000053593"/>
    </source>
</evidence>
<dbReference type="PRINTS" id="PR00385">
    <property type="entry name" value="P450"/>
</dbReference>
<dbReference type="InterPro" id="IPR036396">
    <property type="entry name" value="Cyt_P450_sf"/>
</dbReference>
<protein>
    <recommendedName>
        <fullName evidence="14">Cytochrome P450</fullName>
    </recommendedName>
</protein>
<dbReference type="Gene3D" id="1.10.630.10">
    <property type="entry name" value="Cytochrome P450"/>
    <property type="match status" value="1"/>
</dbReference>
<evidence type="ECO:0000256" key="1">
    <source>
        <dbReference type="ARBA" id="ARBA00001971"/>
    </source>
</evidence>
<dbReference type="InterPro" id="IPR001128">
    <property type="entry name" value="Cyt_P450"/>
</dbReference>
<keyword evidence="5 9" id="KW-0479">Metal-binding</keyword>
<accession>A0A0D0C5W1</accession>
<dbReference type="EMBL" id="KN834831">
    <property type="protein sequence ID" value="KIK53247.1"/>
    <property type="molecule type" value="Genomic_DNA"/>
</dbReference>
<feature type="transmembrane region" description="Helical" evidence="11">
    <location>
        <begin position="34"/>
        <end position="52"/>
    </location>
</feature>
<evidence type="ECO:0000256" key="5">
    <source>
        <dbReference type="ARBA" id="ARBA00022723"/>
    </source>
</evidence>
<dbReference type="HOGENOM" id="CLU_001570_2_3_1"/>
<keyword evidence="8 10" id="KW-0503">Monooxygenase</keyword>
<evidence type="ECO:0000256" key="8">
    <source>
        <dbReference type="ARBA" id="ARBA00023033"/>
    </source>
</evidence>
<dbReference type="SUPFAM" id="SSF48264">
    <property type="entry name" value="Cytochrome P450"/>
    <property type="match status" value="1"/>
</dbReference>
<evidence type="ECO:0000256" key="10">
    <source>
        <dbReference type="RuleBase" id="RU000461"/>
    </source>
</evidence>
<dbReference type="AlphaFoldDB" id="A0A0D0C5W1"/>
<evidence type="ECO:0000256" key="9">
    <source>
        <dbReference type="PIRSR" id="PIRSR602401-1"/>
    </source>
</evidence>
<dbReference type="PRINTS" id="PR00463">
    <property type="entry name" value="EP450I"/>
</dbReference>
<evidence type="ECO:0000256" key="3">
    <source>
        <dbReference type="ARBA" id="ARBA00010617"/>
    </source>
</evidence>
<dbReference type="InterPro" id="IPR017972">
    <property type="entry name" value="Cyt_P450_CS"/>
</dbReference>
<keyword evidence="11" id="KW-0472">Membrane</keyword>
<evidence type="ECO:0000313" key="12">
    <source>
        <dbReference type="EMBL" id="KIK53247.1"/>
    </source>
</evidence>
<dbReference type="Proteomes" id="UP000053593">
    <property type="component" value="Unassembled WGS sequence"/>
</dbReference>
<comment type="similarity">
    <text evidence="3 10">Belongs to the cytochrome P450 family.</text>
</comment>
<evidence type="ECO:0000256" key="4">
    <source>
        <dbReference type="ARBA" id="ARBA00022617"/>
    </source>
</evidence>
<evidence type="ECO:0000256" key="11">
    <source>
        <dbReference type="SAM" id="Phobius"/>
    </source>
</evidence>
<comment type="pathway">
    <text evidence="2">Secondary metabolite biosynthesis.</text>
</comment>
<dbReference type="GO" id="GO:0016705">
    <property type="term" value="F:oxidoreductase activity, acting on paired donors, with incorporation or reduction of molecular oxygen"/>
    <property type="evidence" value="ECO:0007669"/>
    <property type="project" value="InterPro"/>
</dbReference>
<dbReference type="GO" id="GO:0020037">
    <property type="term" value="F:heme binding"/>
    <property type="evidence" value="ECO:0007669"/>
    <property type="project" value="InterPro"/>
</dbReference>
<dbReference type="PANTHER" id="PTHR46300">
    <property type="entry name" value="P450, PUTATIVE (EUROFUNG)-RELATED-RELATED"/>
    <property type="match status" value="1"/>
</dbReference>
<name>A0A0D0C5W1_9AGAR</name>
<keyword evidence="4 9" id="KW-0349">Heme</keyword>
<dbReference type="CDD" id="cd11065">
    <property type="entry name" value="CYP64-like"/>
    <property type="match status" value="1"/>
</dbReference>
<evidence type="ECO:0008006" key="14">
    <source>
        <dbReference type="Google" id="ProtNLM"/>
    </source>
</evidence>
<dbReference type="Pfam" id="PF00067">
    <property type="entry name" value="p450"/>
    <property type="match status" value="1"/>
</dbReference>
<keyword evidence="11" id="KW-0812">Transmembrane</keyword>
<dbReference type="GO" id="GO:0004497">
    <property type="term" value="F:monooxygenase activity"/>
    <property type="evidence" value="ECO:0007669"/>
    <property type="project" value="UniProtKB-KW"/>
</dbReference>
<keyword evidence="11" id="KW-1133">Transmembrane helix</keyword>